<feature type="coiled-coil region" evidence="1">
    <location>
        <begin position="586"/>
        <end position="620"/>
    </location>
</feature>
<accession>A0A2K9VAR2</accession>
<dbReference type="SUPFAM" id="SSF52540">
    <property type="entry name" value="P-loop containing nucleoside triphosphate hydrolases"/>
    <property type="match status" value="1"/>
</dbReference>
<feature type="coiled-coil region" evidence="1">
    <location>
        <begin position="262"/>
        <end position="384"/>
    </location>
</feature>
<dbReference type="GO" id="GO:0004519">
    <property type="term" value="F:endonuclease activity"/>
    <property type="evidence" value="ECO:0007669"/>
    <property type="project" value="UniProtKB-KW"/>
</dbReference>
<evidence type="ECO:0000313" key="3">
    <source>
        <dbReference type="Proteomes" id="UP000241603"/>
    </source>
</evidence>
<dbReference type="Gene3D" id="3.40.50.300">
    <property type="entry name" value="P-loop containing nucleotide triphosphate hydrolases"/>
    <property type="match status" value="2"/>
</dbReference>
<name>A0A2K9VAR2_9CAUD</name>
<organism evidence="2 3">
    <name type="scientific">Klebsiella phage vB_KpnM_KpS110</name>
    <dbReference type="NCBI Taxonomy" id="2079262"/>
    <lineage>
        <taxon>Viruses</taxon>
        <taxon>Duplodnaviria</taxon>
        <taxon>Heunggongvirae</taxon>
        <taxon>Uroviricota</taxon>
        <taxon>Caudoviricetes</taxon>
        <taxon>Pantevenvirales</taxon>
        <taxon>Ackermannviridae</taxon>
        <taxon>Taipeivirus</taxon>
        <taxon>Taipeivirus KpS110</taxon>
    </lineage>
</organism>
<sequence>MTDILEKFGNLLKEAATPEDIPVPFDVRGDVTHKLTFRKGRAKNFRSIGNEFMEIDYQRNPATLVTSDDNGAGKSTMLVWLLFFVLYNDTYSKKEKKAGLVNSQNKKDCVGEVEFACRGSEWKVRRGIKPDFVEVHQLVDGEWKQVVNDAAKADMNKYIVNLIGIDQKMFENSLVLGKEKFIPFTEMYTADRRTMVEAIWDLGFFSLMNEDVKAKIKVLNKTLEDISNEFGMKMIDHTNKKTQLAQIIESNNRIQQQSAEILEQERIRLSSLDADISSYQDEMARLQEVEVNTKKEIGEVESRLNQESTEEIENLKAQYAEKMKAVDDIASDKAEDYERIELSSAEQALNDIRDQARKVTERKNEVLNQRNENLNVLNEAMERLRYGEGFRIKFQTEKEGYQESIQKFHDMGTCPTCQQEVSEEAKSQVQYEGNIKIKDVDSRIERLETMLEEINTTIAEHKAKDDEFVRQVAEIDAELSSLRDQAAEAHNGIETIKRDIQEFYKTAEIEKASLDRELKSQILSNRQALNTRFDDITASLQQTLETASQGRATVKDKIGELKARRAPLVASIADLERKLSVQPTPTADLEAVIAGIEQSLKDLEERRQTTDEELQDHNHLLHFLKDDQTKARIISLYLPFLNKKINEYLEGMNMFLDISVDDTFDITMGTAGRKGQSLFSLSSGQRVRVNIAITMALRDVANLKASVQCNILVFDEVLENLSERGVQECIEMLKYKFSNNNLFVISQREQEFQEYFSHNIRYGLRNGMTQVISKE</sequence>
<protein>
    <submittedName>
        <fullName evidence="2">Endonuclease subunit</fullName>
    </submittedName>
</protein>
<feature type="coiled-coil region" evidence="1">
    <location>
        <begin position="437"/>
        <end position="464"/>
    </location>
</feature>
<keyword evidence="2" id="KW-0378">Hydrolase</keyword>
<keyword evidence="1" id="KW-0175">Coiled coil</keyword>
<dbReference type="InterPro" id="IPR027417">
    <property type="entry name" value="P-loop_NTPase"/>
</dbReference>
<gene>
    <name evidence="2" type="ORF">kps110_191</name>
</gene>
<keyword evidence="2" id="KW-0540">Nuclease</keyword>
<dbReference type="PANTHER" id="PTHR32114:SF2">
    <property type="entry name" value="ABC TRANSPORTER ABCH.3"/>
    <property type="match status" value="1"/>
</dbReference>
<dbReference type="Proteomes" id="UP000241603">
    <property type="component" value="Segment"/>
</dbReference>
<keyword evidence="2" id="KW-0255">Endonuclease</keyword>
<keyword evidence="3" id="KW-1185">Reference proteome</keyword>
<evidence type="ECO:0000313" key="2">
    <source>
        <dbReference type="EMBL" id="AUV59307.1"/>
    </source>
</evidence>
<dbReference type="EMBL" id="MG770379">
    <property type="protein sequence ID" value="AUV59307.1"/>
    <property type="molecule type" value="Genomic_DNA"/>
</dbReference>
<evidence type="ECO:0000256" key="1">
    <source>
        <dbReference type="SAM" id="Coils"/>
    </source>
</evidence>
<reference evidence="2 3" key="1">
    <citation type="submission" date="2018-01" db="EMBL/GenBank/DDBJ databases">
        <title>Complete genome of Klebsiella pneumoniae bacteriophage vB_KpnM_KpS110.</title>
        <authorList>
            <person name="Verevkin V.V."/>
            <person name="Solovieva E.V."/>
            <person name="Krasilnikova V.M."/>
            <person name="Kislichkina A.A."/>
            <person name="Volozhantsev N.V."/>
        </authorList>
    </citation>
    <scope>NUCLEOTIDE SEQUENCE [LARGE SCALE GENOMIC DNA]</scope>
</reference>
<proteinExistence type="predicted"/>
<dbReference type="PANTHER" id="PTHR32114">
    <property type="entry name" value="ABC TRANSPORTER ABCH.3"/>
    <property type="match status" value="1"/>
</dbReference>